<comment type="caution">
    <text evidence="5">The sequence shown here is derived from an EMBL/GenBank/DDBJ whole genome shotgun (WGS) entry which is preliminary data.</text>
</comment>
<dbReference type="EMBL" id="LODT01000035">
    <property type="protein sequence ID" value="KYQ91340.1"/>
    <property type="molecule type" value="Genomic_DNA"/>
</dbReference>
<evidence type="ECO:0000313" key="6">
    <source>
        <dbReference type="Proteomes" id="UP000076078"/>
    </source>
</evidence>
<dbReference type="Proteomes" id="UP000076078">
    <property type="component" value="Unassembled WGS sequence"/>
</dbReference>
<dbReference type="PROSITE" id="PS00945">
    <property type="entry name" value="CKS_2"/>
    <property type="match status" value="1"/>
</dbReference>
<accession>A0A151ZBL9</accession>
<dbReference type="GO" id="GO:0016538">
    <property type="term" value="F:cyclin-dependent protein serine/threonine kinase regulator activity"/>
    <property type="evidence" value="ECO:0007669"/>
    <property type="project" value="InterPro"/>
</dbReference>
<dbReference type="InterPro" id="IPR000789">
    <property type="entry name" value="Cyclin-dep_kinase_reg-sub"/>
</dbReference>
<dbReference type="InterPro" id="IPR036858">
    <property type="entry name" value="Cyclin-dep_kinase_reg-sub_sf"/>
</dbReference>
<name>A0A151ZBL9_TIELA</name>
<keyword evidence="3 4" id="KW-0131">Cell cycle</keyword>
<keyword evidence="2 4" id="KW-0132">Cell division</keyword>
<proteinExistence type="inferred from homology"/>
<comment type="similarity">
    <text evidence="1 4">Belongs to the CKS family.</text>
</comment>
<reference evidence="5 6" key="1">
    <citation type="submission" date="2015-12" db="EMBL/GenBank/DDBJ databases">
        <title>Dictyostelia acquired genes for synthesis and detection of signals that induce cell-type specialization by lateral gene transfer from prokaryotes.</title>
        <authorList>
            <person name="Gloeckner G."/>
            <person name="Schaap P."/>
        </authorList>
    </citation>
    <scope>NUCLEOTIDE SEQUENCE [LARGE SCALE GENOMIC DNA]</scope>
    <source>
        <strain evidence="5 6">TK</strain>
    </source>
</reference>
<evidence type="ECO:0000313" key="5">
    <source>
        <dbReference type="EMBL" id="KYQ91340.1"/>
    </source>
</evidence>
<dbReference type="OMA" id="MHEPEPH"/>
<organism evidence="5 6">
    <name type="scientific">Tieghemostelium lacteum</name>
    <name type="common">Slime mold</name>
    <name type="synonym">Dictyostelium lacteum</name>
    <dbReference type="NCBI Taxonomy" id="361077"/>
    <lineage>
        <taxon>Eukaryota</taxon>
        <taxon>Amoebozoa</taxon>
        <taxon>Evosea</taxon>
        <taxon>Eumycetozoa</taxon>
        <taxon>Dictyostelia</taxon>
        <taxon>Dictyosteliales</taxon>
        <taxon>Raperosteliaceae</taxon>
        <taxon>Tieghemostelium</taxon>
    </lineage>
</organism>
<evidence type="ECO:0000256" key="1">
    <source>
        <dbReference type="ARBA" id="ARBA00007782"/>
    </source>
</evidence>
<evidence type="ECO:0000256" key="4">
    <source>
        <dbReference type="RuleBase" id="RU311113"/>
    </source>
</evidence>
<dbReference type="OrthoDB" id="440676at2759"/>
<dbReference type="STRING" id="361077.A0A151ZBL9"/>
<sequence>MPNQPYYSNKYYDKDFEYRHVILPIEIYNSIPKGQLLTEEECRKIGVKQSDGWVHYAFHKPEPHILLFRRPHTGEIPNDVDYL</sequence>
<dbReference type="InParanoid" id="A0A151ZBL9"/>
<evidence type="ECO:0000256" key="3">
    <source>
        <dbReference type="ARBA" id="ARBA00023306"/>
    </source>
</evidence>
<protein>
    <recommendedName>
        <fullName evidence="4">Cyclin-dependent kinases regulatory subunit</fullName>
    </recommendedName>
</protein>
<dbReference type="GO" id="GO:0051301">
    <property type="term" value="P:cell division"/>
    <property type="evidence" value="ECO:0007669"/>
    <property type="project" value="UniProtKB-UniRule"/>
</dbReference>
<evidence type="ECO:0000256" key="2">
    <source>
        <dbReference type="ARBA" id="ARBA00022618"/>
    </source>
</evidence>
<comment type="function">
    <text evidence="4">Binds to the catalytic subunit of the cyclin dependent kinases and is essential for their biological function.</text>
</comment>
<gene>
    <name evidence="5" type="ORF">DLAC_08288</name>
</gene>
<dbReference type="FunCoup" id="A0A151ZBL9">
    <property type="interactions" value="40"/>
</dbReference>
<dbReference type="PANTHER" id="PTHR23415">
    <property type="entry name" value="CYCLIN-DEPENDENT KINASES REGULATORY SUBUNIT/60S RIBOSOME SUBUNIT BIOGENESIS PROTEIN NIP7"/>
    <property type="match status" value="1"/>
</dbReference>
<dbReference type="SMART" id="SM01084">
    <property type="entry name" value="CKS"/>
    <property type="match status" value="1"/>
</dbReference>
<dbReference type="Pfam" id="PF01111">
    <property type="entry name" value="CKS"/>
    <property type="match status" value="1"/>
</dbReference>
<dbReference type="AlphaFoldDB" id="A0A151ZBL9"/>
<keyword evidence="5" id="KW-0418">Kinase</keyword>
<keyword evidence="5" id="KW-0808">Transferase</keyword>
<dbReference type="Gene3D" id="3.30.170.10">
    <property type="entry name" value="Cyclin-dependent kinase, regulatory subunit"/>
    <property type="match status" value="1"/>
</dbReference>
<dbReference type="FunFam" id="3.30.170.10:FF:000001">
    <property type="entry name" value="Cyclin-dependent kinases regulatory subunit"/>
    <property type="match status" value="1"/>
</dbReference>
<dbReference type="SUPFAM" id="SSF55637">
    <property type="entry name" value="Cell cycle regulatory proteins"/>
    <property type="match status" value="1"/>
</dbReference>
<keyword evidence="6" id="KW-1185">Reference proteome</keyword>
<dbReference type="GO" id="GO:0016301">
    <property type="term" value="F:kinase activity"/>
    <property type="evidence" value="ECO:0007669"/>
    <property type="project" value="UniProtKB-KW"/>
</dbReference>
<dbReference type="PRINTS" id="PR00296">
    <property type="entry name" value="CYCLINKINASE"/>
</dbReference>